<dbReference type="AlphaFoldDB" id="A0A9D5P6L0"/>
<dbReference type="EMBL" id="SUYC01000016">
    <property type="protein sequence ID" value="MBE6271768.1"/>
    <property type="molecule type" value="Genomic_DNA"/>
</dbReference>
<dbReference type="Pfam" id="PF01381">
    <property type="entry name" value="HTH_3"/>
    <property type="match status" value="1"/>
</dbReference>
<feature type="domain" description="HTH cro/C1-type" evidence="1">
    <location>
        <begin position="7"/>
        <end position="61"/>
    </location>
</feature>
<reference evidence="2" key="1">
    <citation type="submission" date="2019-04" db="EMBL/GenBank/DDBJ databases">
        <title>Evolution of Biomass-Degrading Anaerobic Consortia Revealed by Metagenomics.</title>
        <authorList>
            <person name="Peng X."/>
        </authorList>
    </citation>
    <scope>NUCLEOTIDE SEQUENCE</scope>
    <source>
        <strain evidence="2">SIG140</strain>
    </source>
</reference>
<dbReference type="Gene3D" id="1.10.260.40">
    <property type="entry name" value="lambda repressor-like DNA-binding domains"/>
    <property type="match status" value="1"/>
</dbReference>
<protein>
    <submittedName>
        <fullName evidence="2">Helix-turn-helix transcriptional regulator</fullName>
    </submittedName>
</protein>
<dbReference type="SUPFAM" id="SSF47413">
    <property type="entry name" value="lambda repressor-like DNA-binding domains"/>
    <property type="match status" value="1"/>
</dbReference>
<dbReference type="Proteomes" id="UP000806522">
    <property type="component" value="Unassembled WGS sequence"/>
</dbReference>
<dbReference type="PROSITE" id="PS50943">
    <property type="entry name" value="HTH_CROC1"/>
    <property type="match status" value="1"/>
</dbReference>
<accession>A0A9D5P6L0</accession>
<dbReference type="GO" id="GO:0003677">
    <property type="term" value="F:DNA binding"/>
    <property type="evidence" value="ECO:0007669"/>
    <property type="project" value="InterPro"/>
</dbReference>
<dbReference type="InterPro" id="IPR001387">
    <property type="entry name" value="Cro/C1-type_HTH"/>
</dbReference>
<evidence type="ECO:0000313" key="3">
    <source>
        <dbReference type="Proteomes" id="UP000806522"/>
    </source>
</evidence>
<gene>
    <name evidence="2" type="ORF">E7101_12620</name>
</gene>
<dbReference type="InterPro" id="IPR010982">
    <property type="entry name" value="Lambda_DNA-bd_dom_sf"/>
</dbReference>
<dbReference type="SMART" id="SM00530">
    <property type="entry name" value="HTH_XRE"/>
    <property type="match status" value="1"/>
</dbReference>
<evidence type="ECO:0000259" key="1">
    <source>
        <dbReference type="PROSITE" id="PS50943"/>
    </source>
</evidence>
<sequence>MIFGKKIKELREEHGMVQRKLAAALDIDTPMYSKIERGERKAKRSHIPIMAKLLEIEEKELLTIWLADKVLDTVEGEDDVKRDAVIYAQKEIEAGGG</sequence>
<proteinExistence type="predicted"/>
<organism evidence="2 3">
    <name type="scientific">Xylanibacter ruminicola</name>
    <name type="common">Prevotella ruminicola</name>
    <dbReference type="NCBI Taxonomy" id="839"/>
    <lineage>
        <taxon>Bacteria</taxon>
        <taxon>Pseudomonadati</taxon>
        <taxon>Bacteroidota</taxon>
        <taxon>Bacteroidia</taxon>
        <taxon>Bacteroidales</taxon>
        <taxon>Prevotellaceae</taxon>
        <taxon>Xylanibacter</taxon>
    </lineage>
</organism>
<name>A0A9D5P6L0_XYLRU</name>
<comment type="caution">
    <text evidence="2">The sequence shown here is derived from an EMBL/GenBank/DDBJ whole genome shotgun (WGS) entry which is preliminary data.</text>
</comment>
<dbReference type="CDD" id="cd00093">
    <property type="entry name" value="HTH_XRE"/>
    <property type="match status" value="1"/>
</dbReference>
<evidence type="ECO:0000313" key="2">
    <source>
        <dbReference type="EMBL" id="MBE6271768.1"/>
    </source>
</evidence>